<accession>A0A3L6TI96</accession>
<comment type="caution">
    <text evidence="1">The sequence shown here is derived from an EMBL/GenBank/DDBJ whole genome shotgun (WGS) entry which is preliminary data.</text>
</comment>
<reference evidence="2" key="1">
    <citation type="journal article" date="2019" name="Nat. Commun.">
        <title>The genome of broomcorn millet.</title>
        <authorList>
            <person name="Zou C."/>
            <person name="Miki D."/>
            <person name="Li D."/>
            <person name="Tang Q."/>
            <person name="Xiao L."/>
            <person name="Rajput S."/>
            <person name="Deng P."/>
            <person name="Jia W."/>
            <person name="Huang R."/>
            <person name="Zhang M."/>
            <person name="Sun Y."/>
            <person name="Hu J."/>
            <person name="Fu X."/>
            <person name="Schnable P.S."/>
            <person name="Li F."/>
            <person name="Zhang H."/>
            <person name="Feng B."/>
            <person name="Zhu X."/>
            <person name="Liu R."/>
            <person name="Schnable J.C."/>
            <person name="Zhu J.-K."/>
            <person name="Zhang H."/>
        </authorList>
    </citation>
    <scope>NUCLEOTIDE SEQUENCE [LARGE SCALE GENOMIC DNA]</scope>
</reference>
<protein>
    <submittedName>
        <fullName evidence="1">Uncharacterized protein</fullName>
    </submittedName>
</protein>
<keyword evidence="2" id="KW-1185">Reference proteome</keyword>
<sequence length="62" mass="7013">MHEEWTSSNGGVRWGLGSLAWALQCRLIHLDFMRIKPCSRTGACATHELRKQATIRFRSPGS</sequence>
<gene>
    <name evidence="1" type="ORF">C2845_PM03G18650</name>
</gene>
<proteinExistence type="predicted"/>
<organism evidence="1 2">
    <name type="scientific">Panicum miliaceum</name>
    <name type="common">Proso millet</name>
    <name type="synonym">Broomcorn millet</name>
    <dbReference type="NCBI Taxonomy" id="4540"/>
    <lineage>
        <taxon>Eukaryota</taxon>
        <taxon>Viridiplantae</taxon>
        <taxon>Streptophyta</taxon>
        <taxon>Embryophyta</taxon>
        <taxon>Tracheophyta</taxon>
        <taxon>Spermatophyta</taxon>
        <taxon>Magnoliopsida</taxon>
        <taxon>Liliopsida</taxon>
        <taxon>Poales</taxon>
        <taxon>Poaceae</taxon>
        <taxon>PACMAD clade</taxon>
        <taxon>Panicoideae</taxon>
        <taxon>Panicodae</taxon>
        <taxon>Paniceae</taxon>
        <taxon>Panicinae</taxon>
        <taxon>Panicum</taxon>
        <taxon>Panicum sect. Panicum</taxon>
    </lineage>
</organism>
<name>A0A3L6TI96_PANMI</name>
<dbReference type="Proteomes" id="UP000275267">
    <property type="component" value="Unassembled WGS sequence"/>
</dbReference>
<dbReference type="EMBL" id="PQIB02000002">
    <property type="protein sequence ID" value="RLN36456.1"/>
    <property type="molecule type" value="Genomic_DNA"/>
</dbReference>
<evidence type="ECO:0000313" key="1">
    <source>
        <dbReference type="EMBL" id="RLN36456.1"/>
    </source>
</evidence>
<evidence type="ECO:0000313" key="2">
    <source>
        <dbReference type="Proteomes" id="UP000275267"/>
    </source>
</evidence>
<dbReference type="AlphaFoldDB" id="A0A3L6TI96"/>